<proteinExistence type="predicted"/>
<reference evidence="2 3" key="1">
    <citation type="submission" date="2019-12" db="EMBL/GenBank/DDBJ databases">
        <authorList>
            <person name="Yuan C.-G."/>
        </authorList>
    </citation>
    <scope>NUCLEOTIDE SEQUENCE [LARGE SCALE GENOMIC DNA]</scope>
    <source>
        <strain evidence="2 3">KCTC 23863</strain>
    </source>
</reference>
<feature type="region of interest" description="Disordered" evidence="1">
    <location>
        <begin position="44"/>
        <end position="84"/>
    </location>
</feature>
<protein>
    <submittedName>
        <fullName evidence="2">DUF2934 domain-containing protein</fullName>
    </submittedName>
</protein>
<evidence type="ECO:0000256" key="1">
    <source>
        <dbReference type="SAM" id="MobiDB-lite"/>
    </source>
</evidence>
<name>A0A7X3MSP1_9HYPH</name>
<dbReference type="EMBL" id="WURB01000008">
    <property type="protein sequence ID" value="MXQ12343.1"/>
    <property type="molecule type" value="Genomic_DNA"/>
</dbReference>
<dbReference type="AlphaFoldDB" id="A0A7X3MSP1"/>
<reference evidence="2 3" key="2">
    <citation type="submission" date="2020-01" db="EMBL/GenBank/DDBJ databases">
        <title>Microvirga sp. nov., an arsenate reduction bacterium isolated from Tibet hotspring sediments.</title>
        <authorList>
            <person name="Xian W.-D."/>
            <person name="Li W.-J."/>
        </authorList>
    </citation>
    <scope>NUCLEOTIDE SEQUENCE [LARGE SCALE GENOMIC DNA]</scope>
    <source>
        <strain evidence="2 3">KCTC 23863</strain>
    </source>
</reference>
<dbReference type="InterPro" id="IPR021327">
    <property type="entry name" value="DUF2934"/>
</dbReference>
<comment type="caution">
    <text evidence="2">The sequence shown here is derived from an EMBL/GenBank/DDBJ whole genome shotgun (WGS) entry which is preliminary data.</text>
</comment>
<accession>A0A7X3MSP1</accession>
<sequence>MSGTLSAAAIATGQDEKIRQRAYEIWESEGRTGNPEDHWFRARRELDQQGQERSDATMEDAPPAAAAEAGSAATGEVPDERFTA</sequence>
<dbReference type="Proteomes" id="UP000436483">
    <property type="component" value="Unassembled WGS sequence"/>
</dbReference>
<feature type="compositionally biased region" description="Low complexity" evidence="1">
    <location>
        <begin position="59"/>
        <end position="75"/>
    </location>
</feature>
<feature type="compositionally biased region" description="Basic and acidic residues" evidence="1">
    <location>
        <begin position="44"/>
        <end position="56"/>
    </location>
</feature>
<keyword evidence="3" id="KW-1185">Reference proteome</keyword>
<dbReference type="OrthoDB" id="9811127at2"/>
<evidence type="ECO:0000313" key="3">
    <source>
        <dbReference type="Proteomes" id="UP000436483"/>
    </source>
</evidence>
<dbReference type="RefSeq" id="WP_160884937.1">
    <property type="nucleotide sequence ID" value="NZ_WURB01000008.1"/>
</dbReference>
<dbReference type="Pfam" id="PF11154">
    <property type="entry name" value="DUF2934"/>
    <property type="match status" value="1"/>
</dbReference>
<evidence type="ECO:0000313" key="2">
    <source>
        <dbReference type="EMBL" id="MXQ12343.1"/>
    </source>
</evidence>
<organism evidence="2 3">
    <name type="scientific">Microvirga makkahensis</name>
    <dbReference type="NCBI Taxonomy" id="1128670"/>
    <lineage>
        <taxon>Bacteria</taxon>
        <taxon>Pseudomonadati</taxon>
        <taxon>Pseudomonadota</taxon>
        <taxon>Alphaproteobacteria</taxon>
        <taxon>Hyphomicrobiales</taxon>
        <taxon>Methylobacteriaceae</taxon>
        <taxon>Microvirga</taxon>
    </lineage>
</organism>
<gene>
    <name evidence="2" type="ORF">GR328_12890</name>
</gene>